<dbReference type="AlphaFoldDB" id="A0A015I5A8"/>
<dbReference type="Proteomes" id="UP000022910">
    <property type="component" value="Unassembled WGS sequence"/>
</dbReference>
<keyword evidence="1" id="KW-1133">Transmembrane helix</keyword>
<feature type="transmembrane region" description="Helical" evidence="1">
    <location>
        <begin position="331"/>
        <end position="354"/>
    </location>
</feature>
<feature type="transmembrane region" description="Helical" evidence="1">
    <location>
        <begin position="115"/>
        <end position="132"/>
    </location>
</feature>
<feature type="transmembrane region" description="Helical" evidence="1">
    <location>
        <begin position="138"/>
        <end position="157"/>
    </location>
</feature>
<feature type="transmembrane region" description="Helical" evidence="1">
    <location>
        <begin position="290"/>
        <end position="310"/>
    </location>
</feature>
<gene>
    <name evidence="2" type="ORF">RirG_254990</name>
</gene>
<sequence length="359" mass="40250">MVVRLMQLFTLLLSIGLLAAVILSFSFVKLPDIKQQPDRHTGYPTWHGEIEGYNYDQNDAVNTLTVVLLAITGTIGLKIVNHPPTNQKLITRFYTITDDSDADINGIPTIGFNRLLVLYVWTTFATVLFAIFVDVGKLFSAVGILHNATEMAILTLIGNGGRIKGGSLFAWLLFYILSASAAVILLDFPKDAALFKFQGLIMDIALVIEFTRIYISTKEHIREAERDTLPSLNPDEDDNNINDNTHGTYIPILPTTIEYPKHLLVLLLASGIHLAGNILNILFFSKNTPLLIFELSYSTVFPIYVYFVYLDTTATSILPQKRIYLPYTPTWKAILIAINSITLSLFFFRLSFLFSNNSD</sequence>
<keyword evidence="3" id="KW-1185">Reference proteome</keyword>
<dbReference type="SMR" id="A0A015I5A8"/>
<feature type="transmembrane region" description="Helical" evidence="1">
    <location>
        <begin position="194"/>
        <end position="215"/>
    </location>
</feature>
<dbReference type="HOGENOM" id="CLU_067169_0_0_1"/>
<dbReference type="OrthoDB" id="2327125at2759"/>
<dbReference type="EMBL" id="JEMT01029351">
    <property type="protein sequence ID" value="EXX52207.1"/>
    <property type="molecule type" value="Genomic_DNA"/>
</dbReference>
<feature type="transmembrane region" description="Helical" evidence="1">
    <location>
        <begin position="169"/>
        <end position="188"/>
    </location>
</feature>
<name>A0A015I5A8_RHIIW</name>
<feature type="transmembrane region" description="Helical" evidence="1">
    <location>
        <begin position="263"/>
        <end position="284"/>
    </location>
</feature>
<reference evidence="2 3" key="1">
    <citation type="submission" date="2014-02" db="EMBL/GenBank/DDBJ databases">
        <title>Single nucleus genome sequencing reveals high similarity among nuclei of an endomycorrhizal fungus.</title>
        <authorList>
            <person name="Lin K."/>
            <person name="Geurts R."/>
            <person name="Zhang Z."/>
            <person name="Limpens E."/>
            <person name="Saunders D.G."/>
            <person name="Mu D."/>
            <person name="Pang E."/>
            <person name="Cao H."/>
            <person name="Cha H."/>
            <person name="Lin T."/>
            <person name="Zhou Q."/>
            <person name="Shang Y."/>
            <person name="Li Y."/>
            <person name="Ivanov S."/>
            <person name="Sharma T."/>
            <person name="Velzen R.V."/>
            <person name="Ruijter N.D."/>
            <person name="Aanen D.K."/>
            <person name="Win J."/>
            <person name="Kamoun S."/>
            <person name="Bisseling T."/>
            <person name="Huang S."/>
        </authorList>
    </citation>
    <scope>NUCLEOTIDE SEQUENCE [LARGE SCALE GENOMIC DNA]</scope>
    <source>
        <strain evidence="3">DAOM197198w</strain>
    </source>
</reference>
<evidence type="ECO:0000313" key="2">
    <source>
        <dbReference type="EMBL" id="EXX52207.1"/>
    </source>
</evidence>
<organism evidence="2 3">
    <name type="scientific">Rhizophagus irregularis (strain DAOM 197198w)</name>
    <name type="common">Glomus intraradices</name>
    <dbReference type="NCBI Taxonomy" id="1432141"/>
    <lineage>
        <taxon>Eukaryota</taxon>
        <taxon>Fungi</taxon>
        <taxon>Fungi incertae sedis</taxon>
        <taxon>Mucoromycota</taxon>
        <taxon>Glomeromycotina</taxon>
        <taxon>Glomeromycetes</taxon>
        <taxon>Glomerales</taxon>
        <taxon>Glomeraceae</taxon>
        <taxon>Rhizophagus</taxon>
    </lineage>
</organism>
<keyword evidence="1" id="KW-0812">Transmembrane</keyword>
<feature type="transmembrane region" description="Helical" evidence="1">
    <location>
        <begin position="60"/>
        <end position="80"/>
    </location>
</feature>
<evidence type="ECO:0000313" key="3">
    <source>
        <dbReference type="Proteomes" id="UP000022910"/>
    </source>
</evidence>
<comment type="caution">
    <text evidence="2">The sequence shown here is derived from an EMBL/GenBank/DDBJ whole genome shotgun (WGS) entry which is preliminary data.</text>
</comment>
<proteinExistence type="predicted"/>
<keyword evidence="1" id="KW-0472">Membrane</keyword>
<accession>A0A015I5A8</accession>
<protein>
    <submittedName>
        <fullName evidence="2">Uncharacterized protein</fullName>
    </submittedName>
</protein>
<evidence type="ECO:0000256" key="1">
    <source>
        <dbReference type="SAM" id="Phobius"/>
    </source>
</evidence>